<feature type="transmembrane region" description="Helical" evidence="13">
    <location>
        <begin position="1970"/>
        <end position="1993"/>
    </location>
</feature>
<reference evidence="18 19" key="1">
    <citation type="submission" date="2010-12" db="EMBL/GenBank/DDBJ databases">
        <authorList>
            <person name="Muzny D."/>
            <person name="Qin X."/>
            <person name="Buhay C."/>
            <person name="Dugan-Rocha S."/>
            <person name="Ding Y."/>
            <person name="Chen G."/>
            <person name="Hawes A."/>
            <person name="Holder M."/>
            <person name="Jhangiani S."/>
            <person name="Johnson A."/>
            <person name="Khan Z."/>
            <person name="Li Z."/>
            <person name="Liu W."/>
            <person name="Liu X."/>
            <person name="Perez L."/>
            <person name="Shen H."/>
            <person name="Wang Q."/>
            <person name="Watt J."/>
            <person name="Xi L."/>
            <person name="Xin Y."/>
            <person name="Zhou J."/>
            <person name="Deng J."/>
            <person name="Jiang H."/>
            <person name="Liu Y."/>
            <person name="Qu J."/>
            <person name="Song X.-Z."/>
            <person name="Zhang L."/>
            <person name="Villasana D."/>
            <person name="Johnson A."/>
            <person name="Liu J."/>
            <person name="Liyanage D."/>
            <person name="Lorensuhewa L."/>
            <person name="Robinson T."/>
            <person name="Song A."/>
            <person name="Song B.-B."/>
            <person name="Dinh H."/>
            <person name="Thornton R."/>
            <person name="Coyle M."/>
            <person name="Francisco L."/>
            <person name="Jackson L."/>
            <person name="Javaid M."/>
            <person name="Korchina V."/>
            <person name="Kovar C."/>
            <person name="Mata R."/>
            <person name="Mathew T."/>
            <person name="Ngo R."/>
            <person name="Nguyen L."/>
            <person name="Nguyen N."/>
            <person name="Okwuonu G."/>
            <person name="Ongeri F."/>
            <person name="Pham C."/>
            <person name="Simmons D."/>
            <person name="Wilczek-Boney K."/>
            <person name="Hale W."/>
            <person name="Jakkamsetti A."/>
            <person name="Pham P."/>
            <person name="Ruth R."/>
            <person name="San Lucas F."/>
            <person name="Warren J."/>
            <person name="Zhang J."/>
            <person name="Zhao Z."/>
            <person name="Zhou C."/>
            <person name="Zhu D."/>
            <person name="Lee S."/>
            <person name="Bess C."/>
            <person name="Blankenburg K."/>
            <person name="Forbes L."/>
            <person name="Fu Q."/>
            <person name="Gubbala S."/>
            <person name="Hirani K."/>
            <person name="Jayaseelan J.C."/>
            <person name="Lara F."/>
            <person name="Munidasa M."/>
            <person name="Palculict T."/>
            <person name="Patil S."/>
            <person name="Pu L.-L."/>
            <person name="Saada N."/>
            <person name="Tang L."/>
            <person name="Weissenberger G."/>
            <person name="Zhu Y."/>
            <person name="Hemphill L."/>
            <person name="Shang Y."/>
            <person name="Youmans B."/>
            <person name="Ayvaz T."/>
            <person name="Ross M."/>
            <person name="Santibanez J."/>
            <person name="Aqrawi P."/>
            <person name="Gross S."/>
            <person name="Joshi V."/>
            <person name="Fowler G."/>
            <person name="Nazareth L."/>
            <person name="Reid J."/>
            <person name="Worley K."/>
            <person name="Petrosino J."/>
            <person name="Highlander S."/>
            <person name="Gibbs R."/>
        </authorList>
    </citation>
    <scope>NUCLEOTIDE SEQUENCE [LARGE SCALE GENOMIC DNA]</scope>
    <source>
        <strain evidence="18 19">DSM 10105</strain>
    </source>
</reference>
<feature type="active site" description="Charge relay system" evidence="9 10">
    <location>
        <position position="638"/>
    </location>
</feature>
<evidence type="ECO:0000256" key="8">
    <source>
        <dbReference type="ARBA" id="ARBA00022825"/>
    </source>
</evidence>
<feature type="signal peptide" evidence="14">
    <location>
        <begin position="1"/>
        <end position="22"/>
    </location>
</feature>
<dbReference type="InterPro" id="IPR000209">
    <property type="entry name" value="Peptidase_S8/S53_dom"/>
</dbReference>
<dbReference type="InterPro" id="IPR022398">
    <property type="entry name" value="Peptidase_S8_His-AS"/>
</dbReference>
<dbReference type="InterPro" id="IPR023827">
    <property type="entry name" value="Peptidase_S8_Asp-AS"/>
</dbReference>
<dbReference type="eggNOG" id="COG1404">
    <property type="taxonomic scope" value="Bacteria"/>
</dbReference>
<keyword evidence="7 10" id="KW-0378">Hydrolase</keyword>
<dbReference type="GO" id="GO:0005975">
    <property type="term" value="P:carbohydrate metabolic process"/>
    <property type="evidence" value="ECO:0007669"/>
    <property type="project" value="UniProtKB-ARBA"/>
</dbReference>
<feature type="chain" id="PRO_5039008987" description="PA domain protein" evidence="14">
    <location>
        <begin position="23"/>
        <end position="2001"/>
    </location>
</feature>
<gene>
    <name evidence="18" type="ORF">HMPREF0620_0151</name>
</gene>
<feature type="region of interest" description="Disordered" evidence="12">
    <location>
        <begin position="371"/>
        <end position="390"/>
    </location>
</feature>
<evidence type="ECO:0000256" key="1">
    <source>
        <dbReference type="ARBA" id="ARBA00011073"/>
    </source>
</evidence>
<protein>
    <recommendedName>
        <fullName evidence="20">PA domain protein</fullName>
    </recommendedName>
</protein>
<dbReference type="SUPFAM" id="SSF52743">
    <property type="entry name" value="Subtilisin-like"/>
    <property type="match status" value="1"/>
</dbReference>
<evidence type="ECO:0000256" key="5">
    <source>
        <dbReference type="ARBA" id="ARBA00022729"/>
    </source>
</evidence>
<dbReference type="GO" id="GO:0006508">
    <property type="term" value="P:proteolysis"/>
    <property type="evidence" value="ECO:0007669"/>
    <property type="project" value="UniProtKB-KW"/>
</dbReference>
<dbReference type="Gene3D" id="3.50.30.30">
    <property type="match status" value="1"/>
</dbReference>
<dbReference type="Pfam" id="PF02225">
    <property type="entry name" value="PA"/>
    <property type="match status" value="1"/>
</dbReference>
<keyword evidence="13" id="KW-0472">Membrane</keyword>
<evidence type="ECO:0000259" key="15">
    <source>
        <dbReference type="Pfam" id="PF00082"/>
    </source>
</evidence>
<evidence type="ECO:0008006" key="20">
    <source>
        <dbReference type="Google" id="ProtNLM"/>
    </source>
</evidence>
<keyword evidence="3" id="KW-0964">Secreted</keyword>
<keyword evidence="2" id="KW-0134">Cell wall</keyword>
<feature type="active site" description="Charge relay system" evidence="9 10">
    <location>
        <position position="236"/>
    </location>
</feature>
<evidence type="ECO:0000313" key="18">
    <source>
        <dbReference type="EMBL" id="EFT83146.1"/>
    </source>
</evidence>
<evidence type="ECO:0000256" key="13">
    <source>
        <dbReference type="SAM" id="Phobius"/>
    </source>
</evidence>
<evidence type="ECO:0000256" key="2">
    <source>
        <dbReference type="ARBA" id="ARBA00022512"/>
    </source>
</evidence>
<dbReference type="Pfam" id="PF06280">
    <property type="entry name" value="fn3_5"/>
    <property type="match status" value="1"/>
</dbReference>
<evidence type="ECO:0000256" key="12">
    <source>
        <dbReference type="SAM" id="MobiDB-lite"/>
    </source>
</evidence>
<dbReference type="InterPro" id="IPR003137">
    <property type="entry name" value="PA_domain"/>
</dbReference>
<dbReference type="PANTHER" id="PTHR43806">
    <property type="entry name" value="PEPTIDASE S8"/>
    <property type="match status" value="1"/>
</dbReference>
<dbReference type="InterPro" id="IPR046450">
    <property type="entry name" value="PA_dom_sf"/>
</dbReference>
<comment type="similarity">
    <text evidence="1 10 11">Belongs to the peptidase S8 family.</text>
</comment>
<keyword evidence="13" id="KW-1133">Transmembrane helix</keyword>
<evidence type="ECO:0000256" key="4">
    <source>
        <dbReference type="ARBA" id="ARBA00022670"/>
    </source>
</evidence>
<dbReference type="PRINTS" id="PR00723">
    <property type="entry name" value="SUBTILISIN"/>
</dbReference>
<feature type="domain" description="Peptidase S8/S53" evidence="15">
    <location>
        <begin position="227"/>
        <end position="708"/>
    </location>
</feature>
<dbReference type="SUPFAM" id="SSF52025">
    <property type="entry name" value="PA domain"/>
    <property type="match status" value="1"/>
</dbReference>
<dbReference type="Pfam" id="PF00082">
    <property type="entry name" value="Peptidase_S8"/>
    <property type="match status" value="1"/>
</dbReference>
<evidence type="ECO:0000256" key="14">
    <source>
        <dbReference type="SAM" id="SignalP"/>
    </source>
</evidence>
<dbReference type="InterPro" id="IPR050131">
    <property type="entry name" value="Peptidase_S8_subtilisin-like"/>
</dbReference>
<dbReference type="PANTHER" id="PTHR43806:SF11">
    <property type="entry name" value="CEREVISIN-RELATED"/>
    <property type="match status" value="1"/>
</dbReference>
<evidence type="ECO:0000256" key="11">
    <source>
        <dbReference type="RuleBase" id="RU003355"/>
    </source>
</evidence>
<feature type="active site" description="Charge relay system" evidence="9 10">
    <location>
        <position position="300"/>
    </location>
</feature>
<feature type="domain" description="PA" evidence="16">
    <location>
        <begin position="495"/>
        <end position="565"/>
    </location>
</feature>
<dbReference type="HOGENOM" id="CLU_001299_0_0_11"/>
<dbReference type="InterPro" id="IPR036852">
    <property type="entry name" value="Peptidase_S8/S53_dom_sf"/>
</dbReference>
<dbReference type="EMBL" id="AEON01000001">
    <property type="protein sequence ID" value="EFT83146.1"/>
    <property type="molecule type" value="Genomic_DNA"/>
</dbReference>
<dbReference type="Proteomes" id="UP000004946">
    <property type="component" value="Chromosome"/>
</dbReference>
<keyword evidence="8 10" id="KW-0720">Serine protease</keyword>
<dbReference type="Gene3D" id="2.60.40.1710">
    <property type="entry name" value="Subtilisin-like superfamily"/>
    <property type="match status" value="1"/>
</dbReference>
<dbReference type="Gene3D" id="2.60.40.10">
    <property type="entry name" value="Immunoglobulins"/>
    <property type="match status" value="2"/>
</dbReference>
<evidence type="ECO:0000256" key="7">
    <source>
        <dbReference type="ARBA" id="ARBA00022801"/>
    </source>
</evidence>
<evidence type="ECO:0000256" key="6">
    <source>
        <dbReference type="ARBA" id="ARBA00022737"/>
    </source>
</evidence>
<keyword evidence="4 10" id="KW-0645">Protease</keyword>
<dbReference type="InterPro" id="IPR013783">
    <property type="entry name" value="Ig-like_fold"/>
</dbReference>
<name>E6JZD1_PARDN</name>
<feature type="region of interest" description="Disordered" evidence="12">
    <location>
        <begin position="398"/>
        <end position="438"/>
    </location>
</feature>
<feature type="compositionally biased region" description="Basic and acidic residues" evidence="12">
    <location>
        <begin position="1927"/>
        <end position="1936"/>
    </location>
</feature>
<keyword evidence="5 14" id="KW-0732">Signal</keyword>
<comment type="caution">
    <text evidence="18">The sequence shown here is derived from an EMBL/GenBank/DDBJ whole genome shotgun (WGS) entry which is preliminary data.</text>
</comment>
<evidence type="ECO:0000256" key="3">
    <source>
        <dbReference type="ARBA" id="ARBA00022525"/>
    </source>
</evidence>
<evidence type="ECO:0000313" key="19">
    <source>
        <dbReference type="Proteomes" id="UP000004946"/>
    </source>
</evidence>
<feature type="domain" description="C5a peptidase/Subtilisin-like protease SBT2-like Fn3-like" evidence="17">
    <location>
        <begin position="735"/>
        <end position="846"/>
    </location>
</feature>
<dbReference type="Gene3D" id="3.40.50.200">
    <property type="entry name" value="Peptidase S8/S53 domain"/>
    <property type="match status" value="1"/>
</dbReference>
<dbReference type="PROSITE" id="PS00137">
    <property type="entry name" value="SUBTILASE_HIS"/>
    <property type="match status" value="1"/>
</dbReference>
<keyword evidence="6" id="KW-0677">Repeat</keyword>
<dbReference type="GO" id="GO:0016020">
    <property type="term" value="C:membrane"/>
    <property type="evidence" value="ECO:0007669"/>
    <property type="project" value="InterPro"/>
</dbReference>
<organism evidence="18 19">
    <name type="scientific">Parascardovia denticolens DSM 10105 = JCM 12538</name>
    <dbReference type="NCBI Taxonomy" id="864564"/>
    <lineage>
        <taxon>Bacteria</taxon>
        <taxon>Bacillati</taxon>
        <taxon>Actinomycetota</taxon>
        <taxon>Actinomycetes</taxon>
        <taxon>Bifidobacteriales</taxon>
        <taxon>Bifidobacteriaceae</taxon>
        <taxon>Parascardovia</taxon>
    </lineage>
</organism>
<dbReference type="CDD" id="cd07475">
    <property type="entry name" value="Peptidases_S8_C5a_Peptidase"/>
    <property type="match status" value="1"/>
</dbReference>
<feature type="region of interest" description="Disordered" evidence="12">
    <location>
        <begin position="1834"/>
        <end position="1948"/>
    </location>
</feature>
<dbReference type="PROSITE" id="PS51892">
    <property type="entry name" value="SUBTILASE"/>
    <property type="match status" value="1"/>
</dbReference>
<proteinExistence type="inferred from homology"/>
<sequence length="2001" mass="209919">MRAQRKNLSVFLAATVAVGTFASVPFTGMQAFAADDLPGSQAAQVAQVSGRTARSAKAGGKQLLGKVTANQAVQAAINGQDDSTTQAIRAQLAARKIDYSKLSKVQQENTYVDVVVRMTAAPASTNGSVKANYSSTAEIEQATDKVIAAQAGVKKAVQAVTGQAAGESYGYVINGFSTKVQVKNLARVRQVPGVQSVTVQKVFYPLEANANSMANVQAVWSAYKYKGEGTVVAVIDTGIDPNHKDMRLSKSTVVKLKKSDVARFIKQAKHGKYFTEKVPYGFNYADNNTIITDTTVDEQHGMHVAGIIGANGTGSDPATSVVGVAPESQLLAMKVFTNSNTSSTTGTTTIVAAVEDSAKIGADVLNMSLGSTSGNQGLQDPEQQAVQNANDSGTAAVISAGNAGTTGSSTEGVNKDYYGLPDNETVGNPGTSRGATTVASGENTKVTTMAATITDGDFQLGPQAVKLSDNKYASAFDRKQFAVVTDASGNLSLGSPGDFTDAVKGKIAIVRRGSLTFTAKQANAKTAGAAGLIIVNNQDTDVPLTSISLSADFPTFGLSGVSGRKLVEWVKAHPNDTFGVAIKLSLLPNAKYSVDRMSDFTSYGPVSDLSFKPDITAPGGNIWSTQNNNGYTNLSGTSMASPFVAGSQAILKQAINNKKNAFYEAYYKNLKGSQLTDFIKAIEMNTAQPINDEAYNNVIVSPRRQGAGLVDVKAAIDALENNPSTVVSENGYPAVELKSFTTTRKTFKLVFTNRTKKTLVYTMDSNEDTDGVYTSAIDPKNGVLYDAKIAGASIKSGKRSIKVKAGKTVKVTFTLTLPKTFDQDQYVEGFLNFKGNDGSRLNIPYLGFFGDWAGLDIVDAINGVTFDGTVGNYGTIPLLTNASNGSQYYGGLTQDAKGNLKVDVSHLAFSTNPDATFNAISMQYYLLRNVHDVKVEILDAKGKSVTTLSTSAEETKSYYYSNGQRFVYFHPPSWDGSYYDQATGKTVKAADGKYVYRISAAPEGSAKRQSYDVSFTLDSQAPQVRNIDLAAKTENGATSYYLTAETKDDLSGLDAKRNAGTAINQVVNNDASYTVTGTTADGYSQIEIPLTPAQAKTLGDGDNIVELYLTDNASNVFDDVVTAQKPESVVYSLVLSKGGLPGSITQLTSGYRGGVSGGSFVFTGTYPARVYGTYTNADGKMRNLTVSYDPQSHLFAASLPLEAKDYETTVTLYTNAARTKVLKKMTAKVRLQAPVFSDLTVNGGEDETSEQKVEVKGKVSSDAVMVVLRSSGSFSTVRAQIADDGSFSAEVPVIYGDNSVTVTATDADGNQTSVRKSVSSSYDPDVLKNAVSFDNGITFGENEVGLTSRFYDAKTGIATITGKVKHPTTTLKIDGKDVDINDDLTFSVQLKLGQAGRKVFSVIYGDSSQEKVVQDTLVFELDSVPPTLSLKNPTDKEVNVNKAQYRIRGTATDNLNYLQLFINGSSVKNQYADIDMNSGQPGKMDIDETVNLLQGKNVITVTVSDFGGNKVTKVVTVNYTPKKALNKPNVTASLANSGRVVKLNAAAGASGAAAQTVRFSSDDGATYRDLPAEGVQVAANGTYFFKTVDAAGNESEAVSYQVTSVKPTADGSPAASQEQKDLLSASEVRARQLVATGKYDSASVSKVQAALAAAQSAAAAPQASNDALAAAQRNLDSAVNGAVIKLNDEDRSFTLDEIAALRSVSGDPQAGAGLLAQANAGTVTAQEADFQLRALANAKLNLAQQKVQQDASALAGASGSAKATAQQQAKRATDARNSGLAAVDVAGKLSALQQVRKAEWIVSSAADAAKANPNAGKRVPASSLGVIFKAGKASRNARNAQVKKRAEKNKGAARSSAKESAANRAPSSSRKPAFKKSAAGLDKVPASASSVDPSGTADDADKAGDAKDARVLGSARAGQDSSAAASREARTVKDKSAAQAVNASGATGAVRKADAATTATATNPSSREGLLALVVISVSVAFVSAVTTLSVVLRMKRQAQK</sequence>
<accession>E6JZD1</accession>
<dbReference type="Gene3D" id="2.60.40.4070">
    <property type="match status" value="1"/>
</dbReference>
<keyword evidence="19" id="KW-1185">Reference proteome</keyword>
<dbReference type="InterPro" id="IPR010435">
    <property type="entry name" value="C5a/SBT2-like_Fn3"/>
</dbReference>
<dbReference type="GO" id="GO:0004252">
    <property type="term" value="F:serine-type endopeptidase activity"/>
    <property type="evidence" value="ECO:0007669"/>
    <property type="project" value="UniProtKB-UniRule"/>
</dbReference>
<evidence type="ECO:0000256" key="9">
    <source>
        <dbReference type="PIRSR" id="PIRSR615500-1"/>
    </source>
</evidence>
<evidence type="ECO:0000259" key="16">
    <source>
        <dbReference type="Pfam" id="PF02225"/>
    </source>
</evidence>
<dbReference type="InterPro" id="IPR023828">
    <property type="entry name" value="Peptidase_S8_Ser-AS"/>
</dbReference>
<dbReference type="InterPro" id="IPR034216">
    <property type="entry name" value="C5a_Peptidase"/>
</dbReference>
<feature type="compositionally biased region" description="Basic and acidic residues" evidence="12">
    <location>
        <begin position="1899"/>
        <end position="1910"/>
    </location>
</feature>
<dbReference type="PROSITE" id="PS00136">
    <property type="entry name" value="SUBTILASE_ASP"/>
    <property type="match status" value="1"/>
</dbReference>
<keyword evidence="13" id="KW-0812">Transmembrane</keyword>
<dbReference type="InterPro" id="IPR015500">
    <property type="entry name" value="Peptidase_S8_subtilisin-rel"/>
</dbReference>
<evidence type="ECO:0000256" key="10">
    <source>
        <dbReference type="PROSITE-ProRule" id="PRU01240"/>
    </source>
</evidence>
<evidence type="ECO:0000259" key="17">
    <source>
        <dbReference type="Pfam" id="PF06280"/>
    </source>
</evidence>
<dbReference type="Pfam" id="PF09136">
    <property type="entry name" value="Glucodextran_B"/>
    <property type="match status" value="1"/>
</dbReference>
<feature type="compositionally biased region" description="Polar residues" evidence="12">
    <location>
        <begin position="402"/>
        <end position="412"/>
    </location>
</feature>
<feature type="compositionally biased region" description="Polar residues" evidence="12">
    <location>
        <begin position="425"/>
        <end position="438"/>
    </location>
</feature>
<dbReference type="PROSITE" id="PS00138">
    <property type="entry name" value="SUBTILASE_SER"/>
    <property type="match status" value="1"/>
</dbReference>